<reference evidence="1 2" key="1">
    <citation type="submission" date="2011-02" db="EMBL/GenBank/DDBJ databases">
        <authorList>
            <person name="Durkin A.S."/>
            <person name="Madupu R."/>
            <person name="Torralba M."/>
            <person name="Gillis M."/>
            <person name="Methe B."/>
            <person name="Sutton G."/>
            <person name="Nelson K.E."/>
        </authorList>
    </citation>
    <scope>NUCLEOTIDE SEQUENCE [LARGE SCALE GENOMIC DNA]</scope>
    <source>
        <strain evidence="1 2">CRIS 18C-A</strain>
    </source>
</reference>
<gene>
    <name evidence="1" type="ORF">HMPREF9303_1439</name>
</gene>
<evidence type="ECO:0000313" key="2">
    <source>
        <dbReference type="Proteomes" id="UP000003155"/>
    </source>
</evidence>
<dbReference type="RefSeq" id="WP_004353786.1">
    <property type="nucleotide sequence ID" value="NZ_AEXO01000089.1"/>
</dbReference>
<dbReference type="Proteomes" id="UP000003155">
    <property type="component" value="Unassembled WGS sequence"/>
</dbReference>
<name>F0H8C6_9BACT</name>
<organism evidence="1 2">
    <name type="scientific">Prevotella denticola CRIS 18C-A</name>
    <dbReference type="NCBI Taxonomy" id="944557"/>
    <lineage>
        <taxon>Bacteria</taxon>
        <taxon>Pseudomonadati</taxon>
        <taxon>Bacteroidota</taxon>
        <taxon>Bacteroidia</taxon>
        <taxon>Bacteroidales</taxon>
        <taxon>Prevotellaceae</taxon>
        <taxon>Prevotella</taxon>
    </lineage>
</organism>
<evidence type="ECO:0000313" key="1">
    <source>
        <dbReference type="EMBL" id="EGC85936.1"/>
    </source>
</evidence>
<protein>
    <submittedName>
        <fullName evidence="1">Uncharacterized protein</fullName>
    </submittedName>
</protein>
<dbReference type="AlphaFoldDB" id="F0H8C6"/>
<accession>F0H8C6</accession>
<comment type="caution">
    <text evidence="1">The sequence shown here is derived from an EMBL/GenBank/DDBJ whole genome shotgun (WGS) entry which is preliminary data.</text>
</comment>
<sequence length="276" mass="31805">MINIAQKLAIVVLLFLVTTPYCAGDTLFINWNTLPIQRLPFSIEACDSSNVDSIRESIRNSPYTSVVAAFSPNTFVNERLYSGDGIDSTARFYKRLPDRYGFKVVIFSFLNQDDYDVYPAYSIQTLDNYNRCIDKMVICSYVPGGCAWKRSFACMANGRIVITDSVEVLSSDDGSEENPQIVLSRENTYMYIINPHGRFVRWYPQEFGYISKPLKEECDDTATGLYEERGQVKNHLREGYWLVAQKRESKNDNSYIQRKIYYQNGESIAHKEKTHK</sequence>
<proteinExistence type="predicted"/>
<keyword evidence="2" id="KW-1185">Reference proteome</keyword>
<dbReference type="EMBL" id="AEXO01000089">
    <property type="protein sequence ID" value="EGC85936.1"/>
    <property type="molecule type" value="Genomic_DNA"/>
</dbReference>